<dbReference type="EMBL" id="NFFZ01000008">
    <property type="protein sequence ID" value="OTI60738.1"/>
    <property type="molecule type" value="Genomic_DNA"/>
</dbReference>
<reference evidence="5 6" key="1">
    <citation type="submission" date="2017-05" db="EMBL/GenBank/DDBJ databases">
        <authorList>
            <person name="Song R."/>
            <person name="Chenine A.L."/>
            <person name="Ruprecht R.M."/>
        </authorList>
    </citation>
    <scope>NUCLEOTIDE SEQUENCE [LARGE SCALE GENOMIC DNA]</scope>
    <source>
        <strain evidence="5 6">S567_C10_BS</strain>
    </source>
</reference>
<comment type="similarity">
    <text evidence="1 4">Belongs to the pseudouridine synthase TruD family.</text>
</comment>
<proteinExistence type="inferred from homology"/>
<comment type="catalytic activity">
    <reaction evidence="4">
        <text>uridine(13) in tRNA = pseudouridine(13) in tRNA</text>
        <dbReference type="Rhea" id="RHEA:42540"/>
        <dbReference type="Rhea" id="RHEA-COMP:10105"/>
        <dbReference type="Rhea" id="RHEA-COMP:10106"/>
        <dbReference type="ChEBI" id="CHEBI:65314"/>
        <dbReference type="ChEBI" id="CHEBI:65315"/>
        <dbReference type="EC" id="5.4.99.27"/>
    </reaction>
</comment>
<comment type="function">
    <text evidence="4">Responsible for synthesis of pseudouridine from uracil-13 in transfer RNAs.</text>
</comment>
<evidence type="ECO:0000313" key="6">
    <source>
        <dbReference type="Proteomes" id="UP000194857"/>
    </source>
</evidence>
<dbReference type="InterPro" id="IPR042214">
    <property type="entry name" value="TruD_catalytic"/>
</dbReference>
<dbReference type="NCBIfam" id="NF002153">
    <property type="entry name" value="PRK00984.1-2"/>
    <property type="match status" value="1"/>
</dbReference>
<dbReference type="InterPro" id="IPR011760">
    <property type="entry name" value="PsdUridine_synth_TruD_insert"/>
</dbReference>
<organism evidence="5 6">
    <name type="scientific">Pseudomonas aeruginosa</name>
    <dbReference type="NCBI Taxonomy" id="287"/>
    <lineage>
        <taxon>Bacteria</taxon>
        <taxon>Pseudomonadati</taxon>
        <taxon>Pseudomonadota</taxon>
        <taxon>Gammaproteobacteria</taxon>
        <taxon>Pseudomonadales</taxon>
        <taxon>Pseudomonadaceae</taxon>
        <taxon>Pseudomonas</taxon>
    </lineage>
</organism>
<dbReference type="PANTHER" id="PTHR47811:SF1">
    <property type="entry name" value="TRNA PSEUDOURIDINE SYNTHASE D"/>
    <property type="match status" value="1"/>
</dbReference>
<dbReference type="RefSeq" id="WP_023114621.1">
    <property type="nucleotide sequence ID" value="NZ_AP040361.1"/>
</dbReference>
<dbReference type="InterPro" id="IPR043165">
    <property type="entry name" value="TruD_insert_sf"/>
</dbReference>
<accession>A0A2C9WX73</accession>
<dbReference type="Pfam" id="PF01142">
    <property type="entry name" value="TruD"/>
    <property type="match status" value="2"/>
</dbReference>
<keyword evidence="2 4" id="KW-0819">tRNA processing</keyword>
<protein>
    <recommendedName>
        <fullName evidence="4">tRNA pseudouridine synthase D</fullName>
        <ecNumber evidence="4">5.4.99.27</ecNumber>
    </recommendedName>
    <alternativeName>
        <fullName evidence="4">tRNA pseudouridine(13) synthase</fullName>
    </alternativeName>
    <alternativeName>
        <fullName evidence="4">tRNA pseudouridylate synthase D</fullName>
    </alternativeName>
    <alternativeName>
        <fullName evidence="4">tRNA-uridine isomerase D</fullName>
    </alternativeName>
</protein>
<evidence type="ECO:0000256" key="2">
    <source>
        <dbReference type="ARBA" id="ARBA00022694"/>
    </source>
</evidence>
<dbReference type="PROSITE" id="PS01268">
    <property type="entry name" value="UPF0024"/>
    <property type="match status" value="1"/>
</dbReference>
<dbReference type="Gene3D" id="3.30.2350.20">
    <property type="entry name" value="TruD, catalytic domain"/>
    <property type="match status" value="1"/>
</dbReference>
<dbReference type="PANTHER" id="PTHR47811">
    <property type="entry name" value="TRNA PSEUDOURIDINE SYNTHASE D"/>
    <property type="match status" value="1"/>
</dbReference>
<evidence type="ECO:0000256" key="3">
    <source>
        <dbReference type="ARBA" id="ARBA00023235"/>
    </source>
</evidence>
<sequence>MSVLGELDLLGPRAHGAACGEAVLKAVAEDFQVDEVLDIPLSGEGEHLWLWVEKRGLNTEEAARRLGRAAGVQQKNVSYAGLKDRQALTRQWFSLHLPGKADPDLGAAEGADLRILRCTRHSRKLQRGAHAANGFTLRLTGLRAERALLDARLERIAADGVPNYFGLQRFGHGGGNLVDARSCAEQDLLPANRNLRSRFLSAGRSYLFNRLLAERVAEGSWNRAAVGDLLAFTDSRSFFLAGEEECRDARLAALDLHPTGPLWGEGDPPSGAGVLERELALAGSEPALCRWLAKAGMAHERRILRLPIQGLAWHYPEPDVLQLEFVLPAGCFATVVVREILDLVPTGQTENPCAY</sequence>
<evidence type="ECO:0000313" key="5">
    <source>
        <dbReference type="EMBL" id="OTI60738.1"/>
    </source>
</evidence>
<name>A0A2C9WX73_PSEAI</name>
<dbReference type="Gene3D" id="3.30.2340.10">
    <property type="entry name" value="TruD, insertion domain"/>
    <property type="match status" value="1"/>
</dbReference>
<evidence type="ECO:0000256" key="4">
    <source>
        <dbReference type="HAMAP-Rule" id="MF_01082"/>
    </source>
</evidence>
<dbReference type="AlphaFoldDB" id="A0A2C9WX73"/>
<dbReference type="SUPFAM" id="SSF55120">
    <property type="entry name" value="Pseudouridine synthase"/>
    <property type="match status" value="1"/>
</dbReference>
<comment type="caution">
    <text evidence="5">The sequence shown here is derived from an EMBL/GenBank/DDBJ whole genome shotgun (WGS) entry which is preliminary data.</text>
</comment>
<evidence type="ECO:0000256" key="1">
    <source>
        <dbReference type="ARBA" id="ARBA00007953"/>
    </source>
</evidence>
<dbReference type="InterPro" id="IPR050170">
    <property type="entry name" value="TruD_pseudoU_synthase"/>
</dbReference>
<dbReference type="InterPro" id="IPR020119">
    <property type="entry name" value="PsdUridine_synth_TruD_CS"/>
</dbReference>
<dbReference type="Proteomes" id="UP000194857">
    <property type="component" value="Unassembled WGS sequence"/>
</dbReference>
<dbReference type="GO" id="GO:0003723">
    <property type="term" value="F:RNA binding"/>
    <property type="evidence" value="ECO:0007669"/>
    <property type="project" value="InterPro"/>
</dbReference>
<dbReference type="InterPro" id="IPR001656">
    <property type="entry name" value="PsdUridine_synth_TruD"/>
</dbReference>
<dbReference type="CDD" id="cd02575">
    <property type="entry name" value="PseudoU_synth_EcTruD"/>
    <property type="match status" value="1"/>
</dbReference>
<feature type="active site" description="Nucleophile" evidence="4">
    <location>
        <position position="84"/>
    </location>
</feature>
<dbReference type="InterPro" id="IPR020103">
    <property type="entry name" value="PsdUridine_synth_cat_dom_sf"/>
</dbReference>
<dbReference type="GO" id="GO:0031119">
    <property type="term" value="P:tRNA pseudouridine synthesis"/>
    <property type="evidence" value="ECO:0007669"/>
    <property type="project" value="UniProtKB-UniRule"/>
</dbReference>
<dbReference type="GO" id="GO:0160150">
    <property type="term" value="F:tRNA pseudouridine(13) synthase activity"/>
    <property type="evidence" value="ECO:0007669"/>
    <property type="project" value="UniProtKB-EC"/>
</dbReference>
<dbReference type="GO" id="GO:0005829">
    <property type="term" value="C:cytosol"/>
    <property type="evidence" value="ECO:0007669"/>
    <property type="project" value="TreeGrafter"/>
</dbReference>
<dbReference type="EC" id="5.4.99.27" evidence="4"/>
<dbReference type="HAMAP" id="MF_01082">
    <property type="entry name" value="TruD"/>
    <property type="match status" value="1"/>
</dbReference>
<dbReference type="PROSITE" id="PS50984">
    <property type="entry name" value="TRUD"/>
    <property type="match status" value="1"/>
</dbReference>
<keyword evidence="3 4" id="KW-0413">Isomerase</keyword>
<gene>
    <name evidence="4" type="primary">truD</name>
    <name evidence="5" type="ORF">CAZ10_16800</name>
</gene>